<dbReference type="Pfam" id="PF14088">
    <property type="entry name" value="DUF4268"/>
    <property type="match status" value="1"/>
</dbReference>
<dbReference type="eggNOG" id="COG1637">
    <property type="taxonomic scope" value="Bacteria"/>
</dbReference>
<dbReference type="InterPro" id="IPR011856">
    <property type="entry name" value="tRNA_endonuc-like_dom_sf"/>
</dbReference>
<dbReference type="HOGENOM" id="CLU_064448_0_0_7"/>
<dbReference type="InterPro" id="IPR025364">
    <property type="entry name" value="DUF4268"/>
</dbReference>
<feature type="domain" description="DUF4268" evidence="1">
    <location>
        <begin position="179"/>
        <end position="311"/>
    </location>
</feature>
<name>C4XTH6_SOLM1</name>
<dbReference type="AlphaFoldDB" id="C4XTH6"/>
<dbReference type="STRING" id="573370.DMR_24820"/>
<dbReference type="Proteomes" id="UP000009071">
    <property type="component" value="Chromosome"/>
</dbReference>
<evidence type="ECO:0000313" key="3">
    <source>
        <dbReference type="Proteomes" id="UP000009071"/>
    </source>
</evidence>
<protein>
    <recommendedName>
        <fullName evidence="1">DUF4268 domain-containing protein</fullName>
    </recommendedName>
</protein>
<dbReference type="RefSeq" id="WP_015861152.1">
    <property type="nucleotide sequence ID" value="NC_012796.1"/>
</dbReference>
<dbReference type="GO" id="GO:0003676">
    <property type="term" value="F:nucleic acid binding"/>
    <property type="evidence" value="ECO:0007669"/>
    <property type="project" value="InterPro"/>
</dbReference>
<evidence type="ECO:0000313" key="2">
    <source>
        <dbReference type="EMBL" id="BAH75973.1"/>
    </source>
</evidence>
<sequence>MNLGHLERVDLRNIWETEAQHFTPWLAQEDNLAILSEALNIELELEAQEQNVGPFRADLLCKNTEDSSWVLIENQMEITDHRHLGQLLTYASGLQAATIVWISAKFTDEHRAALDWLNNITEENFRFFGLEVELWKIGTSAAAPKFNIVSKPNDWSKTVSNGKKSIDNKSTSEIKQKQYSFWELLKNQFDNLRCGIRITKALPQHWINISIGKTGFKICPTLNTRESRLGVELYISCQNSKELFQQLYSQRDSIEREYGEALDWQELPDKKACRVLFTKTKVNPLLESLWPEYINWFELNIKKFYSCFYNRIKTLSASPQLEDDEPSQS</sequence>
<proteinExistence type="predicted"/>
<organism evidence="2 3">
    <name type="scientific">Solidesulfovibrio magneticus (strain ATCC 700980 / DSM 13731 / RS-1)</name>
    <name type="common">Desulfovibrio magneticus</name>
    <dbReference type="NCBI Taxonomy" id="573370"/>
    <lineage>
        <taxon>Bacteria</taxon>
        <taxon>Pseudomonadati</taxon>
        <taxon>Thermodesulfobacteriota</taxon>
        <taxon>Desulfovibrionia</taxon>
        <taxon>Desulfovibrionales</taxon>
        <taxon>Desulfovibrionaceae</taxon>
        <taxon>Solidesulfovibrio</taxon>
    </lineage>
</organism>
<reference evidence="2 3" key="1">
    <citation type="journal article" date="2009" name="Genome Res.">
        <title>Whole genome sequence of Desulfovibrio magneticus strain RS-1 revealed common gene clusters in magnetotactic bacteria.</title>
        <authorList>
            <person name="Nakazawa H."/>
            <person name="Arakaki A."/>
            <person name="Narita-Yamada S."/>
            <person name="Yashiro I."/>
            <person name="Jinno K."/>
            <person name="Aoki N."/>
            <person name="Tsuruyama A."/>
            <person name="Okamura Y."/>
            <person name="Tanikawa S."/>
            <person name="Fujita N."/>
            <person name="Takeyama H."/>
            <person name="Matsunaga T."/>
        </authorList>
    </citation>
    <scope>NUCLEOTIDE SEQUENCE [LARGE SCALE GENOMIC DNA]</scope>
    <source>
        <strain evidence="3">ATCC 700980 / DSM 13731 / RS-1</strain>
    </source>
</reference>
<evidence type="ECO:0000259" key="1">
    <source>
        <dbReference type="Pfam" id="PF14088"/>
    </source>
</evidence>
<keyword evidence="3" id="KW-1185">Reference proteome</keyword>
<dbReference type="KEGG" id="dma:DMR_24820"/>
<dbReference type="EMBL" id="AP010904">
    <property type="protein sequence ID" value="BAH75973.1"/>
    <property type="molecule type" value="Genomic_DNA"/>
</dbReference>
<dbReference type="Gene3D" id="3.40.1350.10">
    <property type="match status" value="1"/>
</dbReference>
<gene>
    <name evidence="2" type="ordered locus">DMR_24820</name>
</gene>
<accession>C4XTH6</accession>
<dbReference type="OrthoDB" id="570199at2"/>